<proteinExistence type="predicted"/>
<evidence type="ECO:0000313" key="2">
    <source>
        <dbReference type="Proteomes" id="UP000824049"/>
    </source>
</evidence>
<dbReference type="EMBL" id="DXBR01000059">
    <property type="protein sequence ID" value="HIZ39628.1"/>
    <property type="molecule type" value="Genomic_DNA"/>
</dbReference>
<dbReference type="Proteomes" id="UP000824049">
    <property type="component" value="Unassembled WGS sequence"/>
</dbReference>
<protein>
    <submittedName>
        <fullName evidence="1">Stage III sporulation protein AF</fullName>
    </submittedName>
</protein>
<dbReference type="AlphaFoldDB" id="A0A9D2EKZ7"/>
<organism evidence="1 2">
    <name type="scientific">Candidatus Anaerobutyricum stercoris</name>
    <dbReference type="NCBI Taxonomy" id="2838457"/>
    <lineage>
        <taxon>Bacteria</taxon>
        <taxon>Bacillati</taxon>
        <taxon>Bacillota</taxon>
        <taxon>Clostridia</taxon>
        <taxon>Lachnospirales</taxon>
        <taxon>Lachnospiraceae</taxon>
        <taxon>Anaerobutyricum</taxon>
    </lineage>
</organism>
<evidence type="ECO:0000313" key="1">
    <source>
        <dbReference type="EMBL" id="HIZ39628.1"/>
    </source>
</evidence>
<accession>A0A9D2EKZ7</accession>
<sequence>MHPTEYFKDWLKTILYMNVLLLVCDSFIQKTKYESYLRFFSGFLMMLCLMKPLIDLAGAGQYMDASYIINQLKNEWQVIEQSEDLQGMKKDIQEEYDDTIQKQVTELAASFFIEVTEVRVRWETDGSAIKELDVEGKETGEEGETPQIHDLREALMEFYNLESSNIDITIRD</sequence>
<comment type="caution">
    <text evidence="1">The sequence shown here is derived from an EMBL/GenBank/DDBJ whole genome shotgun (WGS) entry which is preliminary data.</text>
</comment>
<reference evidence="1" key="1">
    <citation type="journal article" date="2021" name="PeerJ">
        <title>Extensive microbial diversity within the chicken gut microbiome revealed by metagenomics and culture.</title>
        <authorList>
            <person name="Gilroy R."/>
            <person name="Ravi A."/>
            <person name="Getino M."/>
            <person name="Pursley I."/>
            <person name="Horton D.L."/>
            <person name="Alikhan N.F."/>
            <person name="Baker D."/>
            <person name="Gharbi K."/>
            <person name="Hall N."/>
            <person name="Watson M."/>
            <person name="Adriaenssens E.M."/>
            <person name="Foster-Nyarko E."/>
            <person name="Jarju S."/>
            <person name="Secka A."/>
            <person name="Antonio M."/>
            <person name="Oren A."/>
            <person name="Chaudhuri R.R."/>
            <person name="La Ragione R."/>
            <person name="Hildebrand F."/>
            <person name="Pallen M.J."/>
        </authorList>
    </citation>
    <scope>NUCLEOTIDE SEQUENCE</scope>
    <source>
        <strain evidence="1">CHK179-28034</strain>
    </source>
</reference>
<name>A0A9D2EKZ7_9FIRM</name>
<gene>
    <name evidence="1" type="ORF">H9968_06855</name>
</gene>
<dbReference type="InterPro" id="IPR014245">
    <property type="entry name" value="Spore_III_AF"/>
</dbReference>
<dbReference type="Pfam" id="PF09581">
    <property type="entry name" value="Spore_III_AF"/>
    <property type="match status" value="1"/>
</dbReference>
<reference evidence="1" key="2">
    <citation type="submission" date="2021-04" db="EMBL/GenBank/DDBJ databases">
        <authorList>
            <person name="Gilroy R."/>
        </authorList>
    </citation>
    <scope>NUCLEOTIDE SEQUENCE</scope>
    <source>
        <strain evidence="1">CHK179-28034</strain>
    </source>
</reference>